<organism evidence="1 2">
    <name type="scientific">Ferrimicrobium acidiphilum DSM 19497</name>
    <dbReference type="NCBI Taxonomy" id="1121877"/>
    <lineage>
        <taxon>Bacteria</taxon>
        <taxon>Bacillati</taxon>
        <taxon>Actinomycetota</taxon>
        <taxon>Acidimicrobiia</taxon>
        <taxon>Acidimicrobiales</taxon>
        <taxon>Acidimicrobiaceae</taxon>
        <taxon>Ferrimicrobium</taxon>
    </lineage>
</organism>
<dbReference type="STRING" id="1121877.FEAC_04010"/>
<dbReference type="AlphaFoldDB" id="A0A0D8FWI3"/>
<evidence type="ECO:0000313" key="2">
    <source>
        <dbReference type="Proteomes" id="UP000032336"/>
    </source>
</evidence>
<accession>A0A0D8FWI3</accession>
<dbReference type="Proteomes" id="UP000032336">
    <property type="component" value="Unassembled WGS sequence"/>
</dbReference>
<reference evidence="1 2" key="1">
    <citation type="submission" date="2015-01" db="EMBL/GenBank/DDBJ databases">
        <title>Draft genome of the acidophilic iron oxidizer Ferrimicrobium acidiphilum strain T23.</title>
        <authorList>
            <person name="Poehlein A."/>
            <person name="Eisen S."/>
            <person name="Schloemann M."/>
            <person name="Johnson B.D."/>
            <person name="Daniel R."/>
            <person name="Muehling M."/>
        </authorList>
    </citation>
    <scope>NUCLEOTIDE SEQUENCE [LARGE SCALE GENOMIC DNA]</scope>
    <source>
        <strain evidence="1 2">T23</strain>
    </source>
</reference>
<sequence length="172" mass="18937">MECGFIGNCLAHCDLMATDGAQAVNRGNRVSPSEDERRSCWGLCVRPLIRQAQKAPFQFPLSELVVGGVSLKRRFVGSWTWAEGSAASGHYVANGEYTDRGQCRSPGSRTSSVGAHSLSGVWFFEINIVPSSLTEQSTNMFSCSSILFWHRVGVVTSHDRIRPPESRLFLLL</sequence>
<keyword evidence="2" id="KW-1185">Reference proteome</keyword>
<protein>
    <submittedName>
        <fullName evidence="1">Uncharacterized protein</fullName>
    </submittedName>
</protein>
<name>A0A0D8FWI3_9ACTN</name>
<proteinExistence type="predicted"/>
<evidence type="ECO:0000313" key="1">
    <source>
        <dbReference type="EMBL" id="KJE77658.1"/>
    </source>
</evidence>
<gene>
    <name evidence="1" type="ORF">FEAC_04010</name>
</gene>
<dbReference type="EMBL" id="JXUW01000003">
    <property type="protein sequence ID" value="KJE77658.1"/>
    <property type="molecule type" value="Genomic_DNA"/>
</dbReference>
<comment type="caution">
    <text evidence="1">The sequence shown here is derived from an EMBL/GenBank/DDBJ whole genome shotgun (WGS) entry which is preliminary data.</text>
</comment>